<dbReference type="PROSITE" id="PS50004">
    <property type="entry name" value="C2"/>
    <property type="match status" value="1"/>
</dbReference>
<dbReference type="InterPro" id="IPR039889">
    <property type="entry name" value="CCD33"/>
</dbReference>
<dbReference type="SUPFAM" id="SSF49562">
    <property type="entry name" value="C2 domain (Calcium/lipid-binding domain, CaLB)"/>
    <property type="match status" value="1"/>
</dbReference>
<dbReference type="InterPro" id="IPR000008">
    <property type="entry name" value="C2_dom"/>
</dbReference>
<feature type="region of interest" description="Disordered" evidence="2">
    <location>
        <begin position="193"/>
        <end position="270"/>
    </location>
</feature>
<evidence type="ECO:0000259" key="3">
    <source>
        <dbReference type="PROSITE" id="PS50004"/>
    </source>
</evidence>
<evidence type="ECO:0000256" key="2">
    <source>
        <dbReference type="SAM" id="MobiDB-lite"/>
    </source>
</evidence>
<keyword evidence="4" id="KW-1185">Reference proteome</keyword>
<dbReference type="AlphaFoldDB" id="A0A1S3EVC5"/>
<dbReference type="OrthoDB" id="552574at2759"/>
<name>A0A1S3EVC5_DIPOR</name>
<proteinExistence type="predicted"/>
<protein>
    <submittedName>
        <fullName evidence="5">Coiled-coil domain-containing protein 33</fullName>
    </submittedName>
</protein>
<dbReference type="STRING" id="10020.ENSDORP00000020199"/>
<accession>A0A1S3EVC5</accession>
<evidence type="ECO:0000313" key="4">
    <source>
        <dbReference type="Proteomes" id="UP000081671"/>
    </source>
</evidence>
<dbReference type="PANTHER" id="PTHR21623:SF2">
    <property type="entry name" value="COILED-COIL DOMAIN-CONTAINING PROTEIN 33"/>
    <property type="match status" value="1"/>
</dbReference>
<dbReference type="InterPro" id="IPR035892">
    <property type="entry name" value="C2_domain_sf"/>
</dbReference>
<dbReference type="Gene3D" id="2.60.40.150">
    <property type="entry name" value="C2 domain"/>
    <property type="match status" value="1"/>
</dbReference>
<feature type="compositionally biased region" description="Polar residues" evidence="2">
    <location>
        <begin position="310"/>
        <end position="324"/>
    </location>
</feature>
<feature type="region of interest" description="Disordered" evidence="2">
    <location>
        <begin position="848"/>
        <end position="886"/>
    </location>
</feature>
<evidence type="ECO:0000313" key="5">
    <source>
        <dbReference type="RefSeq" id="XP_012867377.1"/>
    </source>
</evidence>
<dbReference type="Pfam" id="PF00168">
    <property type="entry name" value="C2"/>
    <property type="match status" value="1"/>
</dbReference>
<dbReference type="Proteomes" id="UP000081671">
    <property type="component" value="Unplaced"/>
</dbReference>
<sequence length="886" mass="98005">MTFTGPEPWLPASLAAQRLKVEEKTLDLEFEVLSVGFNEEGRYALRLSVENPLQACSGAGVRLQVNDGDPLPACSVVTEVLEQQDPGQSLALSRNKFTFTLPKGFCKNDGQHDARLRVEALRLDGGGLGGAPRRVGEAIFPIYPRPDQPRMNPAAQQHEDLYRYHGNLSLLRASQDPSARHCGALSYSVAFHEHRAQPQSPRAQVSRKAPTDHEVEASCPAQAPPSSQDDQQRLSPEPGSWPPQAQVRRHPRGRLKDRPQEPWNPFHLAPSNKETVAVTLHGAAGLPLCRDGSEPWPFVIVKTTPEEADSQSPQAMSSVASEPTRNPMWEETVEVEIPEEDAGQKDLVIKVIDTKKKKELVSYEIPIKYLCIFHPYHFELVKVFLRGINEPLANNTSPIMVVARVVPDYNEFKNSQANQDHSSIGLPITSLSFPISSVMNLDVPRASPNGCPQLSRPGSSLEQPEWNQSFLFQGRDGATSFSEDRALVLEFYSAISTKSGEPWALGPPLGVSVLPLNNRLYRKMLTGRGLSGLHVEQLPISRPEHFLTPGIVKNLPILDLKILDEKLGSIRESWSKLSVNVASPSSIRELEEEPQVLELPQDTEMNNYRRAMQKMAEDILSLRRQVGILQSENRMLRGQVAPPEAEEESSPEEAEEALGEDAASVIEKMERVLEDRLRERSEPPPSSWPPGKPTAGGLLHIPHLPIGENLPANLYSVLLAENTRLRAELEKNHHQSAPIILQQQALPVDPGELGAGGDVADRLQEMDGQRPSEPTDFLPCPQDLLGSSSSDKLNLLAKLERAQNRILALENLLEDSARRWGREKQDLATRLQEQEHGFRHASSLVLTDPANVFISSTDPQRPPKLEPQQPGKPAASPKEAADSPHT</sequence>
<evidence type="ECO:0000256" key="1">
    <source>
        <dbReference type="SAM" id="Coils"/>
    </source>
</evidence>
<feature type="coiled-coil region" evidence="1">
    <location>
        <begin position="792"/>
        <end position="819"/>
    </location>
</feature>
<feature type="domain" description="C2" evidence="3">
    <location>
        <begin position="257"/>
        <end position="392"/>
    </location>
</feature>
<dbReference type="PANTHER" id="PTHR21623">
    <property type="entry name" value="SPERIOLIN-BINDING FACTOR"/>
    <property type="match status" value="1"/>
</dbReference>
<feature type="region of interest" description="Disordered" evidence="2">
    <location>
        <begin position="305"/>
        <end position="326"/>
    </location>
</feature>
<dbReference type="InParanoid" id="A0A1S3EVC5"/>
<dbReference type="RefSeq" id="XP_012867377.1">
    <property type="nucleotide sequence ID" value="XM_013011923.1"/>
</dbReference>
<feature type="compositionally biased region" description="Acidic residues" evidence="2">
    <location>
        <begin position="644"/>
        <end position="659"/>
    </location>
</feature>
<dbReference type="CTD" id="80125"/>
<dbReference type="GO" id="GO:0005777">
    <property type="term" value="C:peroxisome"/>
    <property type="evidence" value="ECO:0007669"/>
    <property type="project" value="TreeGrafter"/>
</dbReference>
<dbReference type="KEGG" id="dord:105982349"/>
<reference evidence="5" key="1">
    <citation type="submission" date="2025-08" db="UniProtKB">
        <authorList>
            <consortium name="RefSeq"/>
        </authorList>
    </citation>
    <scope>IDENTIFICATION</scope>
    <source>
        <tissue evidence="5">Kidney</tissue>
    </source>
</reference>
<gene>
    <name evidence="5" type="primary">Ccdc33</name>
</gene>
<feature type="region of interest" description="Disordered" evidence="2">
    <location>
        <begin position="636"/>
        <end position="664"/>
    </location>
</feature>
<keyword evidence="1" id="KW-0175">Coiled coil</keyword>
<dbReference type="GeneID" id="105982349"/>
<dbReference type="FunCoup" id="A0A1S3EVC5">
    <property type="interactions" value="50"/>
</dbReference>
<dbReference type="CDD" id="cd00030">
    <property type="entry name" value="C2"/>
    <property type="match status" value="1"/>
</dbReference>
<organism evidence="4 5">
    <name type="scientific">Dipodomys ordii</name>
    <name type="common">Ord's kangaroo rat</name>
    <dbReference type="NCBI Taxonomy" id="10020"/>
    <lineage>
        <taxon>Eukaryota</taxon>
        <taxon>Metazoa</taxon>
        <taxon>Chordata</taxon>
        <taxon>Craniata</taxon>
        <taxon>Vertebrata</taxon>
        <taxon>Euteleostomi</taxon>
        <taxon>Mammalia</taxon>
        <taxon>Eutheria</taxon>
        <taxon>Euarchontoglires</taxon>
        <taxon>Glires</taxon>
        <taxon>Rodentia</taxon>
        <taxon>Castorimorpha</taxon>
        <taxon>Heteromyidae</taxon>
        <taxon>Dipodomyinae</taxon>
        <taxon>Dipodomys</taxon>
    </lineage>
</organism>